<proteinExistence type="predicted"/>
<dbReference type="Proteomes" id="UP000250235">
    <property type="component" value="Unassembled WGS sequence"/>
</dbReference>
<evidence type="ECO:0000256" key="1">
    <source>
        <dbReference type="SAM" id="MobiDB-lite"/>
    </source>
</evidence>
<name>A0A2Z7AKX2_9LAMI</name>
<reference evidence="2 3" key="1">
    <citation type="journal article" date="2015" name="Proc. Natl. Acad. Sci. U.S.A.">
        <title>The resurrection genome of Boea hygrometrica: A blueprint for survival of dehydration.</title>
        <authorList>
            <person name="Xiao L."/>
            <person name="Yang G."/>
            <person name="Zhang L."/>
            <person name="Yang X."/>
            <person name="Zhao S."/>
            <person name="Ji Z."/>
            <person name="Zhou Q."/>
            <person name="Hu M."/>
            <person name="Wang Y."/>
            <person name="Chen M."/>
            <person name="Xu Y."/>
            <person name="Jin H."/>
            <person name="Xiao X."/>
            <person name="Hu G."/>
            <person name="Bao F."/>
            <person name="Hu Y."/>
            <person name="Wan P."/>
            <person name="Li L."/>
            <person name="Deng X."/>
            <person name="Kuang T."/>
            <person name="Xiang C."/>
            <person name="Zhu J.K."/>
            <person name="Oliver M.J."/>
            <person name="He Y."/>
        </authorList>
    </citation>
    <scope>NUCLEOTIDE SEQUENCE [LARGE SCALE GENOMIC DNA]</scope>
    <source>
        <strain evidence="3">cv. XS01</strain>
    </source>
</reference>
<feature type="region of interest" description="Disordered" evidence="1">
    <location>
        <begin position="69"/>
        <end position="99"/>
    </location>
</feature>
<keyword evidence="3" id="KW-1185">Reference proteome</keyword>
<gene>
    <name evidence="2" type="ORF">F511_20440</name>
</gene>
<evidence type="ECO:0000313" key="3">
    <source>
        <dbReference type="Proteomes" id="UP000250235"/>
    </source>
</evidence>
<protein>
    <submittedName>
        <fullName evidence="2">Uncharacterized protein</fullName>
    </submittedName>
</protein>
<accession>A0A2Z7AKX2</accession>
<organism evidence="2 3">
    <name type="scientific">Dorcoceras hygrometricum</name>
    <dbReference type="NCBI Taxonomy" id="472368"/>
    <lineage>
        <taxon>Eukaryota</taxon>
        <taxon>Viridiplantae</taxon>
        <taxon>Streptophyta</taxon>
        <taxon>Embryophyta</taxon>
        <taxon>Tracheophyta</taxon>
        <taxon>Spermatophyta</taxon>
        <taxon>Magnoliopsida</taxon>
        <taxon>eudicotyledons</taxon>
        <taxon>Gunneridae</taxon>
        <taxon>Pentapetalae</taxon>
        <taxon>asterids</taxon>
        <taxon>lamiids</taxon>
        <taxon>Lamiales</taxon>
        <taxon>Gesneriaceae</taxon>
        <taxon>Didymocarpoideae</taxon>
        <taxon>Trichosporeae</taxon>
        <taxon>Loxocarpinae</taxon>
        <taxon>Dorcoceras</taxon>
    </lineage>
</organism>
<dbReference type="EMBL" id="KV014392">
    <property type="protein sequence ID" value="KZV22343.1"/>
    <property type="molecule type" value="Genomic_DNA"/>
</dbReference>
<dbReference type="AlphaFoldDB" id="A0A2Z7AKX2"/>
<evidence type="ECO:0000313" key="2">
    <source>
        <dbReference type="EMBL" id="KZV22343.1"/>
    </source>
</evidence>
<sequence length="99" mass="10980">MAHRWVPFLEAYVKLEEDHEGSSSVLSVSISVESLQPFRFHPLVRQLKLQNDDASLLAPVSTTQMSLANTSTEYSHLNSHKFPRKDAAGPSSSSDDPQV</sequence>
<feature type="compositionally biased region" description="Low complexity" evidence="1">
    <location>
        <begin position="90"/>
        <end position="99"/>
    </location>
</feature>